<dbReference type="SUPFAM" id="SSF55874">
    <property type="entry name" value="ATPase domain of HSP90 chaperone/DNA topoisomerase II/histidine kinase"/>
    <property type="match status" value="1"/>
</dbReference>
<evidence type="ECO:0000256" key="4">
    <source>
        <dbReference type="ARBA" id="ARBA00022741"/>
    </source>
</evidence>
<dbReference type="RefSeq" id="WP_053951813.1">
    <property type="nucleotide sequence ID" value="NZ_CP010552.1"/>
</dbReference>
<evidence type="ECO:0000313" key="12">
    <source>
        <dbReference type="Proteomes" id="UP000058020"/>
    </source>
</evidence>
<dbReference type="PRINTS" id="PR00344">
    <property type="entry name" value="BCTRLSENSOR"/>
</dbReference>
<dbReference type="PANTHER" id="PTHR42878:SF7">
    <property type="entry name" value="SENSOR HISTIDINE KINASE GLRK"/>
    <property type="match status" value="1"/>
</dbReference>
<organism evidence="11 12">
    <name type="scientific">Candidatus Thioglobus autotrophicus</name>
    <dbReference type="NCBI Taxonomy" id="1705394"/>
    <lineage>
        <taxon>Bacteria</taxon>
        <taxon>Pseudomonadati</taxon>
        <taxon>Pseudomonadota</taxon>
        <taxon>Gammaproteobacteria</taxon>
        <taxon>Candidatus Pseudothioglobaceae</taxon>
        <taxon>Candidatus Thioglobus</taxon>
    </lineage>
</organism>
<evidence type="ECO:0000256" key="6">
    <source>
        <dbReference type="ARBA" id="ARBA00022840"/>
    </source>
</evidence>
<proteinExistence type="predicted"/>
<dbReference type="InterPro" id="IPR050351">
    <property type="entry name" value="BphY/WalK/GraS-like"/>
</dbReference>
<dbReference type="SUPFAM" id="SSF53850">
    <property type="entry name" value="Periplasmic binding protein-like II"/>
    <property type="match status" value="1"/>
</dbReference>
<dbReference type="Pfam" id="PF12974">
    <property type="entry name" value="Phosphonate-bd"/>
    <property type="match status" value="1"/>
</dbReference>
<dbReference type="GO" id="GO:0030295">
    <property type="term" value="F:protein kinase activator activity"/>
    <property type="evidence" value="ECO:0007669"/>
    <property type="project" value="TreeGrafter"/>
</dbReference>
<dbReference type="STRING" id="1705394.SP60_06280"/>
<evidence type="ECO:0000256" key="7">
    <source>
        <dbReference type="ARBA" id="ARBA00023012"/>
    </source>
</evidence>
<evidence type="ECO:0000256" key="1">
    <source>
        <dbReference type="ARBA" id="ARBA00000085"/>
    </source>
</evidence>
<dbReference type="EMBL" id="CP010552">
    <property type="protein sequence ID" value="ALE52841.1"/>
    <property type="molecule type" value="Genomic_DNA"/>
</dbReference>
<dbReference type="Proteomes" id="UP000058020">
    <property type="component" value="Chromosome"/>
</dbReference>
<keyword evidence="12" id="KW-1185">Reference proteome</keyword>
<dbReference type="PROSITE" id="PS50109">
    <property type="entry name" value="HIS_KIN"/>
    <property type="match status" value="1"/>
</dbReference>
<dbReference type="InterPro" id="IPR003594">
    <property type="entry name" value="HATPase_dom"/>
</dbReference>
<evidence type="ECO:0000256" key="9">
    <source>
        <dbReference type="SAM" id="SignalP"/>
    </source>
</evidence>
<gene>
    <name evidence="11" type="ORF">SP60_06280</name>
</gene>
<dbReference type="SMART" id="SM00387">
    <property type="entry name" value="HATPase_c"/>
    <property type="match status" value="1"/>
</dbReference>
<dbReference type="GO" id="GO:0007234">
    <property type="term" value="P:osmosensory signaling via phosphorelay pathway"/>
    <property type="evidence" value="ECO:0007669"/>
    <property type="project" value="TreeGrafter"/>
</dbReference>
<feature type="transmembrane region" description="Helical" evidence="8">
    <location>
        <begin position="300"/>
        <end position="317"/>
    </location>
</feature>
<dbReference type="Gene3D" id="3.30.565.10">
    <property type="entry name" value="Histidine kinase-like ATPase, C-terminal domain"/>
    <property type="match status" value="1"/>
</dbReference>
<keyword evidence="9" id="KW-0732">Signal</keyword>
<dbReference type="Gene3D" id="3.40.190.10">
    <property type="entry name" value="Periplasmic binding protein-like II"/>
    <property type="match status" value="1"/>
</dbReference>
<evidence type="ECO:0000256" key="5">
    <source>
        <dbReference type="ARBA" id="ARBA00022777"/>
    </source>
</evidence>
<evidence type="ECO:0000313" key="11">
    <source>
        <dbReference type="EMBL" id="ALE52841.1"/>
    </source>
</evidence>
<dbReference type="Pfam" id="PF02518">
    <property type="entry name" value="HATPase_c"/>
    <property type="match status" value="1"/>
</dbReference>
<feature type="chain" id="PRO_5005789952" description="histidine kinase" evidence="9">
    <location>
        <begin position="22"/>
        <end position="567"/>
    </location>
</feature>
<evidence type="ECO:0000259" key="10">
    <source>
        <dbReference type="PROSITE" id="PS50109"/>
    </source>
</evidence>
<dbReference type="OrthoDB" id="1931120at2"/>
<keyword evidence="4" id="KW-0547">Nucleotide-binding</keyword>
<protein>
    <recommendedName>
        <fullName evidence="2">histidine kinase</fullName>
        <ecNumber evidence="2">2.7.13.3</ecNumber>
    </recommendedName>
</protein>
<keyword evidence="3" id="KW-0808">Transferase</keyword>
<dbReference type="InterPro" id="IPR005467">
    <property type="entry name" value="His_kinase_dom"/>
</dbReference>
<feature type="signal peptide" evidence="9">
    <location>
        <begin position="1"/>
        <end position="21"/>
    </location>
</feature>
<dbReference type="GO" id="GO:0000156">
    <property type="term" value="F:phosphorelay response regulator activity"/>
    <property type="evidence" value="ECO:0007669"/>
    <property type="project" value="TreeGrafter"/>
</dbReference>
<dbReference type="Gene3D" id="1.10.287.130">
    <property type="match status" value="1"/>
</dbReference>
<evidence type="ECO:0000256" key="3">
    <source>
        <dbReference type="ARBA" id="ARBA00022679"/>
    </source>
</evidence>
<keyword evidence="6" id="KW-0067">ATP-binding</keyword>
<dbReference type="InterPro" id="IPR004358">
    <property type="entry name" value="Sig_transdc_His_kin-like_C"/>
</dbReference>
<feature type="domain" description="Histidine kinase" evidence="10">
    <location>
        <begin position="347"/>
        <end position="565"/>
    </location>
</feature>
<keyword evidence="5" id="KW-0418">Kinase</keyword>
<dbReference type="PANTHER" id="PTHR42878">
    <property type="entry name" value="TWO-COMPONENT HISTIDINE KINASE"/>
    <property type="match status" value="1"/>
</dbReference>
<evidence type="ECO:0000256" key="2">
    <source>
        <dbReference type="ARBA" id="ARBA00012438"/>
    </source>
</evidence>
<dbReference type="EC" id="2.7.13.3" evidence="2"/>
<keyword evidence="8" id="KW-1133">Transmembrane helix</keyword>
<keyword evidence="7" id="KW-0902">Two-component regulatory system</keyword>
<accession>A0A0M3TU93</accession>
<dbReference type="GO" id="GO:0004673">
    <property type="term" value="F:protein histidine kinase activity"/>
    <property type="evidence" value="ECO:0007669"/>
    <property type="project" value="UniProtKB-EC"/>
</dbReference>
<keyword evidence="8" id="KW-0472">Membrane</keyword>
<dbReference type="InterPro" id="IPR036890">
    <property type="entry name" value="HATPase_C_sf"/>
</dbReference>
<dbReference type="AlphaFoldDB" id="A0A0M3TU93"/>
<evidence type="ECO:0000256" key="8">
    <source>
        <dbReference type="SAM" id="Phobius"/>
    </source>
</evidence>
<dbReference type="GO" id="GO:0005524">
    <property type="term" value="F:ATP binding"/>
    <property type="evidence" value="ECO:0007669"/>
    <property type="project" value="UniProtKB-KW"/>
</dbReference>
<dbReference type="KEGG" id="tho:SP60_06280"/>
<comment type="catalytic activity">
    <reaction evidence="1">
        <text>ATP + protein L-histidine = ADP + protein N-phospho-L-histidine.</text>
        <dbReference type="EC" id="2.7.13.3"/>
    </reaction>
</comment>
<sequence>MSWYKFITTIVLLFSFNAAFSAKPTEITIAIQSFLGKDAAYQKWQSTTDYLSRRMPDYSFNIIVVDAPDDALLYDMVKQKKVDYVITQPIASVELNRLYNTKINLTKVNQAGVDQLGGVIFTSVNNHSITTIEALKGNSFAASTPRRLGGWLLALDYLRDKGINPQSDFSKVVFLGSQDNIVNAVVNGLVDAGTVRTGVIEKMIDSGQLRMEQIKVLNNKQNSSYFITTKTAPEWSFSSLEHTDVALSKEVQIALLNYHVNGQKQWKKALDYEGVRALIRKHRIGIYQDPGHINFYKKNYQLILIILLLIAYLLFMLKSRRESEIHNYKLKLEELYKVSSVDQLLSEIAHELAQPITSLKIDAHMLDSMLKNHDSCQLDEIRSTSDGLREKTDHCVDLILNIRQFLSTKTTVKEIFNINNNVERIIRLLKNELNEHNIEVRLSLKQNLPDVNMSPVELDQVLLNLSKNAISAMADNQKSDNVLSIFTTDKQGFVEIIVSDTGSEIKDKLHLFDLFKTSKKQGEVEGLGIGLSLSRRIVRSYAGELSLESSSIGGSQFMVKIPSIKDE</sequence>
<reference evidence="11 12" key="1">
    <citation type="journal article" date="2015" name="Genome Announc.">
        <title>Genome Sequence of 'Candidatus Thioglobus autotrophica' Strain EF1, a Chemoautotroph from the SUP05 Clade of Marine Gammaproteobacteria.</title>
        <authorList>
            <person name="Shah V."/>
            <person name="Morris R.M."/>
        </authorList>
    </citation>
    <scope>NUCLEOTIDE SEQUENCE [LARGE SCALE GENOMIC DNA]</scope>
    <source>
        <strain evidence="11 12">EF1</strain>
    </source>
</reference>
<keyword evidence="8" id="KW-0812">Transmembrane</keyword>
<name>A0A0M3TU93_9GAMM</name>